<organism evidence="2 3">
    <name type="scientific">Azotobacter bryophylli</name>
    <dbReference type="NCBI Taxonomy" id="1986537"/>
    <lineage>
        <taxon>Bacteria</taxon>
        <taxon>Pseudomonadati</taxon>
        <taxon>Pseudomonadota</taxon>
        <taxon>Gammaproteobacteria</taxon>
        <taxon>Pseudomonadales</taxon>
        <taxon>Pseudomonadaceae</taxon>
        <taxon>Azotobacter</taxon>
    </lineage>
</organism>
<keyword evidence="1" id="KW-0732">Signal</keyword>
<feature type="chain" id="PRO_5045848478" evidence="1">
    <location>
        <begin position="29"/>
        <end position="615"/>
    </location>
</feature>
<reference evidence="3" key="1">
    <citation type="journal article" date="2019" name="Int. J. Syst. Evol. Microbiol.">
        <title>The Global Catalogue of Microorganisms (GCM) 10K type strain sequencing project: providing services to taxonomists for standard genome sequencing and annotation.</title>
        <authorList>
            <consortium name="The Broad Institute Genomics Platform"/>
            <consortium name="The Broad Institute Genome Sequencing Center for Infectious Disease"/>
            <person name="Wu L."/>
            <person name="Ma J."/>
        </authorList>
    </citation>
    <scope>NUCLEOTIDE SEQUENCE [LARGE SCALE GENOMIC DNA]</scope>
    <source>
        <strain evidence="3">KCTC 62195</strain>
    </source>
</reference>
<protein>
    <submittedName>
        <fullName evidence="2">DUF1302 domain-containing protein</fullName>
    </submittedName>
</protein>
<dbReference type="Proteomes" id="UP001595457">
    <property type="component" value="Unassembled WGS sequence"/>
</dbReference>
<feature type="signal peptide" evidence="1">
    <location>
        <begin position="1"/>
        <end position="28"/>
    </location>
</feature>
<name>A0ABV7AV35_9GAMM</name>
<dbReference type="RefSeq" id="WP_377814436.1">
    <property type="nucleotide sequence ID" value="NZ_JBHRSJ010000021.1"/>
</dbReference>
<sequence>MTPPHPLRSLTGLPLAVGMALLASPAAAVTFNIGEIEGQLDTRLSIGASWATAGADKDLIGAGNGGHGLASISDDGRLNFRSGETFSKLFKGTHELELKRGEGGLFVSGRYWYDFELMDGGRPFKDIDNGGRQETARAAGARLLDAYAYRHYRIGEQPGSVRLGRQVVNWGESAFLQSGIGAINPIDVSAFRRPGAEFKDGLLPVNLLHLSQNLSDALSMEAFYQLTWKRTAVDNCGTFFSQSDVMAAGCDANLAVLSRQSALSPAAIAQLQAGGVTWGDPDEGVVVPRGKDRKAGDGGQWGLAVHYFAEPLDTDFGAYYINYHSRLPILGGVAADRATFAAAAGLPAGQAPLLVAGNSSYFVEYPEDIHLYGLSFSSTLPSGTLWRGEISYRPNAPVQLSISDILGAGLTPLDAQAALLQARPGQTLHGYRRKEITQLQTSFTHYVEEVMGASRLTLVGEVGWTHVGGLESRNRLRYGRDPVFGSGPLAGNACQALNALILQGAAQDNLARYCESRGFTTADSWGYRLRATWDYNDAFLGVDLKPSLAWSHDVSGYSPSPGGNFEEGRKAVSLGLDADYRDTYSASLAYTNFFGGRYSTVKDRDFLTMSLGVKF</sequence>
<dbReference type="Pfam" id="PF06980">
    <property type="entry name" value="DUF1302"/>
    <property type="match status" value="1"/>
</dbReference>
<evidence type="ECO:0000256" key="1">
    <source>
        <dbReference type="SAM" id="SignalP"/>
    </source>
</evidence>
<evidence type="ECO:0000313" key="3">
    <source>
        <dbReference type="Proteomes" id="UP001595457"/>
    </source>
</evidence>
<comment type="caution">
    <text evidence="2">The sequence shown here is derived from an EMBL/GenBank/DDBJ whole genome shotgun (WGS) entry which is preliminary data.</text>
</comment>
<proteinExistence type="predicted"/>
<accession>A0ABV7AV35</accession>
<dbReference type="InterPro" id="IPR010727">
    <property type="entry name" value="DUF1302"/>
</dbReference>
<gene>
    <name evidence="2" type="ORF">ACFOJE_11245</name>
</gene>
<evidence type="ECO:0000313" key="2">
    <source>
        <dbReference type="EMBL" id="MFC2972786.1"/>
    </source>
</evidence>
<keyword evidence="3" id="KW-1185">Reference proteome</keyword>
<dbReference type="EMBL" id="JBHRSJ010000021">
    <property type="protein sequence ID" value="MFC2972786.1"/>
    <property type="molecule type" value="Genomic_DNA"/>
</dbReference>